<evidence type="ECO:0000259" key="7">
    <source>
        <dbReference type="PROSITE" id="PS50110"/>
    </source>
</evidence>
<keyword evidence="4" id="KW-0804">Transcription</keyword>
<accession>A0ABS1VRC1</accession>
<dbReference type="SMART" id="SM00421">
    <property type="entry name" value="HTH_LUXR"/>
    <property type="match status" value="1"/>
</dbReference>
<gene>
    <name evidence="8" type="ORF">JKJ07_20870</name>
</gene>
<evidence type="ECO:0000256" key="1">
    <source>
        <dbReference type="ARBA" id="ARBA00022553"/>
    </source>
</evidence>
<name>A0ABS1VRC1_9ACTN</name>
<dbReference type="PANTHER" id="PTHR43214">
    <property type="entry name" value="TWO-COMPONENT RESPONSE REGULATOR"/>
    <property type="match status" value="1"/>
</dbReference>
<dbReference type="InterPro" id="IPR039420">
    <property type="entry name" value="WalR-like"/>
</dbReference>
<evidence type="ECO:0000313" key="9">
    <source>
        <dbReference type="Proteomes" id="UP000598996"/>
    </source>
</evidence>
<dbReference type="RefSeq" id="WP_202993247.1">
    <property type="nucleotide sequence ID" value="NZ_JAENHO010000005.1"/>
</dbReference>
<dbReference type="Proteomes" id="UP000598996">
    <property type="component" value="Unassembled WGS sequence"/>
</dbReference>
<evidence type="ECO:0000259" key="6">
    <source>
        <dbReference type="PROSITE" id="PS50043"/>
    </source>
</evidence>
<dbReference type="SUPFAM" id="SSF52172">
    <property type="entry name" value="CheY-like"/>
    <property type="match status" value="1"/>
</dbReference>
<protein>
    <submittedName>
        <fullName evidence="8">Response regulator transcription factor</fullName>
    </submittedName>
</protein>
<keyword evidence="2" id="KW-0805">Transcription regulation</keyword>
<sequence>MIKVLIADDQAMVREGFGALLAAQPDMLVVGDAADGAAAVAQARDLRPDVVLMDVRMPIMDGLEATRRLSSADGPRIVILTTFDLDDYVFAALRAGASGFLLKDAPAADLINAVRIVAAGEALLAPKVTRRLIEEFAARPVSDRPKPAALNALTPRETDVLLLIARGRSNQEIAEELIVAEQTVKTHIGRILAKLNLRDRAQAVVFAYETGLVIPS</sequence>
<keyword evidence="9" id="KW-1185">Reference proteome</keyword>
<proteinExistence type="predicted"/>
<dbReference type="InterPro" id="IPR000792">
    <property type="entry name" value="Tscrpt_reg_LuxR_C"/>
</dbReference>
<keyword evidence="1 5" id="KW-0597">Phosphoprotein</keyword>
<evidence type="ECO:0000256" key="3">
    <source>
        <dbReference type="ARBA" id="ARBA00023125"/>
    </source>
</evidence>
<evidence type="ECO:0000256" key="4">
    <source>
        <dbReference type="ARBA" id="ARBA00023163"/>
    </source>
</evidence>
<dbReference type="Gene3D" id="3.40.50.2300">
    <property type="match status" value="1"/>
</dbReference>
<dbReference type="PROSITE" id="PS50110">
    <property type="entry name" value="RESPONSE_REGULATORY"/>
    <property type="match status" value="1"/>
</dbReference>
<dbReference type="PANTHER" id="PTHR43214:SF24">
    <property type="entry name" value="TRANSCRIPTIONAL REGULATORY PROTEIN NARL-RELATED"/>
    <property type="match status" value="1"/>
</dbReference>
<feature type="domain" description="HTH luxR-type" evidence="6">
    <location>
        <begin position="146"/>
        <end position="211"/>
    </location>
</feature>
<reference evidence="8 9" key="1">
    <citation type="submission" date="2021-01" db="EMBL/GenBank/DDBJ databases">
        <title>Actinoplanes sp. nov. LDG1-01 isolated from lichen.</title>
        <authorList>
            <person name="Saeng-In P."/>
            <person name="Phongsopitanun W."/>
            <person name="Kanchanasin P."/>
            <person name="Yuki M."/>
            <person name="Kudo T."/>
            <person name="Ohkuma M."/>
            <person name="Tanasupawat S."/>
        </authorList>
    </citation>
    <scope>NUCLEOTIDE SEQUENCE [LARGE SCALE GENOMIC DNA]</scope>
    <source>
        <strain evidence="8 9">LDG1-01</strain>
    </source>
</reference>
<dbReference type="SMART" id="SM00448">
    <property type="entry name" value="REC"/>
    <property type="match status" value="1"/>
</dbReference>
<dbReference type="InterPro" id="IPR001789">
    <property type="entry name" value="Sig_transdc_resp-reg_receiver"/>
</dbReference>
<dbReference type="CDD" id="cd17535">
    <property type="entry name" value="REC_NarL-like"/>
    <property type="match status" value="1"/>
</dbReference>
<dbReference type="PROSITE" id="PS00622">
    <property type="entry name" value="HTH_LUXR_1"/>
    <property type="match status" value="1"/>
</dbReference>
<dbReference type="PROSITE" id="PS50043">
    <property type="entry name" value="HTH_LUXR_2"/>
    <property type="match status" value="1"/>
</dbReference>
<evidence type="ECO:0000256" key="5">
    <source>
        <dbReference type="PROSITE-ProRule" id="PRU00169"/>
    </source>
</evidence>
<dbReference type="EMBL" id="JAENHO010000005">
    <property type="protein sequence ID" value="MBL7256755.1"/>
    <property type="molecule type" value="Genomic_DNA"/>
</dbReference>
<dbReference type="CDD" id="cd06170">
    <property type="entry name" value="LuxR_C_like"/>
    <property type="match status" value="1"/>
</dbReference>
<evidence type="ECO:0000313" key="8">
    <source>
        <dbReference type="EMBL" id="MBL7256755.1"/>
    </source>
</evidence>
<dbReference type="Pfam" id="PF00072">
    <property type="entry name" value="Response_reg"/>
    <property type="match status" value="1"/>
</dbReference>
<dbReference type="SUPFAM" id="SSF46894">
    <property type="entry name" value="C-terminal effector domain of the bipartite response regulators"/>
    <property type="match status" value="1"/>
</dbReference>
<keyword evidence="3" id="KW-0238">DNA-binding</keyword>
<comment type="caution">
    <text evidence="8">The sequence shown here is derived from an EMBL/GenBank/DDBJ whole genome shotgun (WGS) entry which is preliminary data.</text>
</comment>
<dbReference type="PRINTS" id="PR00038">
    <property type="entry name" value="HTHLUXR"/>
</dbReference>
<feature type="domain" description="Response regulatory" evidence="7">
    <location>
        <begin position="3"/>
        <end position="118"/>
    </location>
</feature>
<organism evidence="8 9">
    <name type="scientific">Paractinoplanes lichenicola</name>
    <dbReference type="NCBI Taxonomy" id="2802976"/>
    <lineage>
        <taxon>Bacteria</taxon>
        <taxon>Bacillati</taxon>
        <taxon>Actinomycetota</taxon>
        <taxon>Actinomycetes</taxon>
        <taxon>Micromonosporales</taxon>
        <taxon>Micromonosporaceae</taxon>
        <taxon>Paractinoplanes</taxon>
    </lineage>
</organism>
<evidence type="ECO:0000256" key="2">
    <source>
        <dbReference type="ARBA" id="ARBA00023015"/>
    </source>
</evidence>
<feature type="modified residue" description="4-aspartylphosphate" evidence="5">
    <location>
        <position position="54"/>
    </location>
</feature>
<dbReference type="Pfam" id="PF00196">
    <property type="entry name" value="GerE"/>
    <property type="match status" value="1"/>
</dbReference>
<dbReference type="InterPro" id="IPR011006">
    <property type="entry name" value="CheY-like_superfamily"/>
</dbReference>
<dbReference type="InterPro" id="IPR058245">
    <property type="entry name" value="NreC/VraR/RcsB-like_REC"/>
</dbReference>
<dbReference type="InterPro" id="IPR016032">
    <property type="entry name" value="Sig_transdc_resp-reg_C-effctor"/>
</dbReference>